<evidence type="ECO:0000256" key="6">
    <source>
        <dbReference type="RuleBase" id="RU004057"/>
    </source>
</evidence>
<keyword evidence="6" id="KW-0653">Protein transport</keyword>
<dbReference type="RefSeq" id="WP_110359727.1">
    <property type="nucleotide sequence ID" value="NZ_QFLI01000002.1"/>
</dbReference>
<keyword evidence="5 7" id="KW-0472">Membrane</keyword>
<dbReference type="GO" id="GO:0017038">
    <property type="term" value="P:protein import"/>
    <property type="evidence" value="ECO:0007669"/>
    <property type="project" value="TreeGrafter"/>
</dbReference>
<evidence type="ECO:0000313" key="10">
    <source>
        <dbReference type="Proteomes" id="UP000248079"/>
    </source>
</evidence>
<evidence type="ECO:0000259" key="8">
    <source>
        <dbReference type="Pfam" id="PF01618"/>
    </source>
</evidence>
<dbReference type="Pfam" id="PF01618">
    <property type="entry name" value="MotA_ExbB"/>
    <property type="match status" value="1"/>
</dbReference>
<keyword evidence="2" id="KW-1003">Cell membrane</keyword>
<keyword evidence="10" id="KW-1185">Reference proteome</keyword>
<evidence type="ECO:0000256" key="1">
    <source>
        <dbReference type="ARBA" id="ARBA00004651"/>
    </source>
</evidence>
<sequence>MDQITNLLYWISTGLLIPVIVLLLIFFLRALLLVGLFYGMYIQKLKFNKTFKEKINNLNEDNVDDLLGNINGTTKLLLSIYLGKLIKSHPKDIYYDKILNDFEMACQKDLSGSQTLAKLGPILGLMGTLIPMGPALVGLASGDIESMALNMQVAFATTVIGLLTGAVGFVVMQVKRRWYASDISDMEFVVELLKLSKK</sequence>
<comment type="subcellular location">
    <subcellularLocation>
        <location evidence="1">Cell membrane</location>
        <topology evidence="1">Multi-pass membrane protein</topology>
    </subcellularLocation>
    <subcellularLocation>
        <location evidence="6">Membrane</location>
        <topology evidence="6">Multi-pass membrane protein</topology>
    </subcellularLocation>
</comment>
<evidence type="ECO:0000313" key="9">
    <source>
        <dbReference type="EMBL" id="PXY02093.1"/>
    </source>
</evidence>
<dbReference type="Proteomes" id="UP000248079">
    <property type="component" value="Unassembled WGS sequence"/>
</dbReference>
<dbReference type="InterPro" id="IPR050790">
    <property type="entry name" value="ExbB/TolQ_transport"/>
</dbReference>
<reference evidence="9 10" key="1">
    <citation type="submission" date="2018-05" db="EMBL/GenBank/DDBJ databases">
        <title>Marinifilum breve JC075T sp. nov., a marine bacterium isolated from Yongle Blue Hole in the South China Sea.</title>
        <authorList>
            <person name="Fu T."/>
        </authorList>
    </citation>
    <scope>NUCLEOTIDE SEQUENCE [LARGE SCALE GENOMIC DNA]</scope>
    <source>
        <strain evidence="9 10">JC075</strain>
    </source>
</reference>
<accession>A0A2V4A0Q9</accession>
<dbReference type="OrthoDB" id="3178152at2"/>
<evidence type="ECO:0000256" key="4">
    <source>
        <dbReference type="ARBA" id="ARBA00022989"/>
    </source>
</evidence>
<comment type="caution">
    <text evidence="9">The sequence shown here is derived from an EMBL/GenBank/DDBJ whole genome shotgun (WGS) entry which is preliminary data.</text>
</comment>
<dbReference type="EMBL" id="QFLI01000002">
    <property type="protein sequence ID" value="PXY02093.1"/>
    <property type="molecule type" value="Genomic_DNA"/>
</dbReference>
<evidence type="ECO:0000256" key="3">
    <source>
        <dbReference type="ARBA" id="ARBA00022692"/>
    </source>
</evidence>
<keyword evidence="4 7" id="KW-1133">Transmembrane helix</keyword>
<evidence type="ECO:0000256" key="7">
    <source>
        <dbReference type="SAM" id="Phobius"/>
    </source>
</evidence>
<proteinExistence type="inferred from homology"/>
<dbReference type="InterPro" id="IPR002898">
    <property type="entry name" value="MotA_ExbB_proton_chnl"/>
</dbReference>
<dbReference type="PANTHER" id="PTHR30625:SF3">
    <property type="entry name" value="TOL-PAL SYSTEM PROTEIN TOLQ"/>
    <property type="match status" value="1"/>
</dbReference>
<feature type="transmembrane region" description="Helical" evidence="7">
    <location>
        <begin position="153"/>
        <end position="172"/>
    </location>
</feature>
<organism evidence="9 10">
    <name type="scientific">Marinifilum breve</name>
    <dbReference type="NCBI Taxonomy" id="2184082"/>
    <lineage>
        <taxon>Bacteria</taxon>
        <taxon>Pseudomonadati</taxon>
        <taxon>Bacteroidota</taxon>
        <taxon>Bacteroidia</taxon>
        <taxon>Marinilabiliales</taxon>
        <taxon>Marinifilaceae</taxon>
    </lineage>
</organism>
<evidence type="ECO:0000256" key="2">
    <source>
        <dbReference type="ARBA" id="ARBA00022475"/>
    </source>
</evidence>
<evidence type="ECO:0000256" key="5">
    <source>
        <dbReference type="ARBA" id="ARBA00023136"/>
    </source>
</evidence>
<keyword evidence="3 7" id="KW-0812">Transmembrane</keyword>
<gene>
    <name evidence="9" type="ORF">DF185_05460</name>
</gene>
<comment type="similarity">
    <text evidence="6">Belongs to the exbB/tolQ family.</text>
</comment>
<protein>
    <recommendedName>
        <fullName evidence="8">MotA/TolQ/ExbB proton channel domain-containing protein</fullName>
    </recommendedName>
</protein>
<feature type="transmembrane region" description="Helical" evidence="7">
    <location>
        <begin position="122"/>
        <end position="141"/>
    </location>
</feature>
<dbReference type="PANTHER" id="PTHR30625">
    <property type="entry name" value="PROTEIN TOLQ"/>
    <property type="match status" value="1"/>
</dbReference>
<dbReference type="AlphaFoldDB" id="A0A2V4A0Q9"/>
<keyword evidence="6" id="KW-0813">Transport</keyword>
<dbReference type="GO" id="GO:0005886">
    <property type="term" value="C:plasma membrane"/>
    <property type="evidence" value="ECO:0007669"/>
    <property type="project" value="UniProtKB-SubCell"/>
</dbReference>
<feature type="transmembrane region" description="Helical" evidence="7">
    <location>
        <begin position="15"/>
        <end position="42"/>
    </location>
</feature>
<feature type="domain" description="MotA/TolQ/ExbB proton channel" evidence="8">
    <location>
        <begin position="103"/>
        <end position="183"/>
    </location>
</feature>
<name>A0A2V4A0Q9_9BACT</name>